<dbReference type="InterPro" id="IPR036388">
    <property type="entry name" value="WH-like_DNA-bd_sf"/>
</dbReference>
<evidence type="ECO:0000313" key="7">
    <source>
        <dbReference type="Proteomes" id="UP000719916"/>
    </source>
</evidence>
<organism evidence="4 6">
    <name type="scientific">Enterocloster clostridioformis</name>
    <dbReference type="NCBI Taxonomy" id="1531"/>
    <lineage>
        <taxon>Bacteria</taxon>
        <taxon>Bacillati</taxon>
        <taxon>Bacillota</taxon>
        <taxon>Clostridia</taxon>
        <taxon>Lachnospirales</taxon>
        <taxon>Lachnospiraceae</taxon>
        <taxon>Enterocloster</taxon>
    </lineage>
</organism>
<dbReference type="Pfam" id="PF00583">
    <property type="entry name" value="Acetyltransf_1"/>
    <property type="match status" value="1"/>
</dbReference>
<dbReference type="EMBL" id="JAAISW010000067">
    <property type="protein sequence ID" value="NSJ46445.1"/>
    <property type="molecule type" value="Genomic_DNA"/>
</dbReference>
<gene>
    <name evidence="4" type="ORF">Ccl03g_19910</name>
    <name evidence="5" type="ORF">G5B26_23370</name>
</gene>
<dbReference type="PANTHER" id="PTHR13947:SF37">
    <property type="entry name" value="LD18367P"/>
    <property type="match status" value="1"/>
</dbReference>
<reference evidence="5" key="3">
    <citation type="submission" date="2020-02" db="EMBL/GenBank/DDBJ databases">
        <authorList>
            <person name="Littmann E."/>
            <person name="Sorbara M."/>
        </authorList>
    </citation>
    <scope>NUCLEOTIDE SEQUENCE</scope>
    <source>
        <strain evidence="5">MSK.2.26</strain>
    </source>
</reference>
<dbReference type="Gene3D" id="1.10.10.10">
    <property type="entry name" value="Winged helix-like DNA-binding domain superfamily/Winged helix DNA-binding domain"/>
    <property type="match status" value="1"/>
</dbReference>
<evidence type="ECO:0000259" key="2">
    <source>
        <dbReference type="PROSITE" id="PS50995"/>
    </source>
</evidence>
<reference evidence="5 7" key="2">
    <citation type="journal article" date="2020" name="Cell Host Microbe">
        <title>Functional and Genomic Variation between Human-Derived Isolates of Lachnospiraceae Reveals Inter- and Intra-Species Diversity.</title>
        <authorList>
            <person name="Sorbara M.T."/>
            <person name="Littmann E.R."/>
            <person name="Fontana E."/>
            <person name="Moody T.U."/>
            <person name="Kohout C.E."/>
            <person name="Gjonbalaj M."/>
            <person name="Eaton V."/>
            <person name="Seok R."/>
            <person name="Leiner I.M."/>
            <person name="Pamer E.G."/>
        </authorList>
    </citation>
    <scope>NUCLEOTIDE SEQUENCE [LARGE SCALE GENOMIC DNA]</scope>
    <source>
        <strain evidence="5 7">MSK.2.26</strain>
    </source>
</reference>
<evidence type="ECO:0000313" key="4">
    <source>
        <dbReference type="EMBL" id="GEA36278.1"/>
    </source>
</evidence>
<dbReference type="AlphaFoldDB" id="A0A829W4F1"/>
<feature type="domain" description="N-acetyltransferase" evidence="3">
    <location>
        <begin position="153"/>
        <end position="310"/>
    </location>
</feature>
<keyword evidence="1 4" id="KW-0808">Transferase</keyword>
<dbReference type="Proteomes" id="UP000315200">
    <property type="component" value="Unassembled WGS sequence"/>
</dbReference>
<dbReference type="Proteomes" id="UP000719916">
    <property type="component" value="Unassembled WGS sequence"/>
</dbReference>
<dbReference type="GO" id="GO:0008080">
    <property type="term" value="F:N-acetyltransferase activity"/>
    <property type="evidence" value="ECO:0007669"/>
    <property type="project" value="InterPro"/>
</dbReference>
<accession>A0A829W4F1</accession>
<evidence type="ECO:0000259" key="3">
    <source>
        <dbReference type="PROSITE" id="PS51186"/>
    </source>
</evidence>
<protein>
    <submittedName>
        <fullName evidence="4">GNAT family N-acetyltransferase</fullName>
    </submittedName>
    <submittedName>
        <fullName evidence="5">MarR family transcriptional regulator</fullName>
    </submittedName>
</protein>
<dbReference type="EMBL" id="BJLB01000001">
    <property type="protein sequence ID" value="GEA36278.1"/>
    <property type="molecule type" value="Genomic_DNA"/>
</dbReference>
<dbReference type="RefSeq" id="WP_002586556.1">
    <property type="nucleotide sequence ID" value="NZ_AP031445.1"/>
</dbReference>
<dbReference type="Pfam" id="PF01047">
    <property type="entry name" value="MarR"/>
    <property type="match status" value="1"/>
</dbReference>
<dbReference type="GO" id="GO:0003700">
    <property type="term" value="F:DNA-binding transcription factor activity"/>
    <property type="evidence" value="ECO:0007669"/>
    <property type="project" value="InterPro"/>
</dbReference>
<proteinExistence type="predicted"/>
<dbReference type="PROSITE" id="PS51186">
    <property type="entry name" value="GNAT"/>
    <property type="match status" value="1"/>
</dbReference>
<sequence>MNMKLKTEISLIRSFNRFYTNILGLIDQHILKSEFSLSEVRVLHEIEKTENCTSKMLSDTLYMDMGYLSRIIRKFEKCGFIRKEQSAIDGRAYNLYITDTGRERMTQLNNASSSQIAHLLKPLPEIDCGFLAAHMTAIETLLTEGRNVNPQDITIRTKIRPGDIGYITYLHGYIYQEEYGYSTAFEHYVADSFVQFISQYQPGNNRLWCAEHHGNIIGCIGIAGHSERAQLRWFLVDPHYRGLGLGKRLLQEAIAFSREAGYQTLFLDTTNDLDTAIAMYQKAGFKKCGEKPNDTWRKGLLELEFEMNLY</sequence>
<reference evidence="4 6" key="1">
    <citation type="submission" date="2019-06" db="EMBL/GenBank/DDBJ databases">
        <title>Draft genome sequence of [Clostridium] clostridioforme NBRC 113352.</title>
        <authorList>
            <person name="Miura T."/>
            <person name="Furukawa M."/>
            <person name="Shimamura M."/>
            <person name="Ohyama Y."/>
            <person name="Yamazoe A."/>
            <person name="Kawasaki H."/>
        </authorList>
    </citation>
    <scope>NUCLEOTIDE SEQUENCE [LARGE SCALE GENOMIC DNA]</scope>
    <source>
        <strain evidence="4 6">NBRC 113352</strain>
    </source>
</reference>
<name>A0A829W4F1_9FIRM</name>
<dbReference type="InterPro" id="IPR050769">
    <property type="entry name" value="NAT_camello-type"/>
</dbReference>
<evidence type="ECO:0000313" key="5">
    <source>
        <dbReference type="EMBL" id="NSJ46445.1"/>
    </source>
</evidence>
<dbReference type="PANTHER" id="PTHR13947">
    <property type="entry name" value="GNAT FAMILY N-ACETYLTRANSFERASE"/>
    <property type="match status" value="1"/>
</dbReference>
<dbReference type="CDD" id="cd04301">
    <property type="entry name" value="NAT_SF"/>
    <property type="match status" value="1"/>
</dbReference>
<evidence type="ECO:0000313" key="6">
    <source>
        <dbReference type="Proteomes" id="UP000315200"/>
    </source>
</evidence>
<dbReference type="InterPro" id="IPR036390">
    <property type="entry name" value="WH_DNA-bd_sf"/>
</dbReference>
<dbReference type="InterPro" id="IPR000835">
    <property type="entry name" value="HTH_MarR-typ"/>
</dbReference>
<dbReference type="PROSITE" id="PS50995">
    <property type="entry name" value="HTH_MARR_2"/>
    <property type="match status" value="1"/>
</dbReference>
<evidence type="ECO:0000256" key="1">
    <source>
        <dbReference type="ARBA" id="ARBA00022679"/>
    </source>
</evidence>
<dbReference type="SMART" id="SM00347">
    <property type="entry name" value="HTH_MARR"/>
    <property type="match status" value="1"/>
</dbReference>
<dbReference type="SUPFAM" id="SSF46785">
    <property type="entry name" value="Winged helix' DNA-binding domain"/>
    <property type="match status" value="1"/>
</dbReference>
<feature type="domain" description="HTH marR-type" evidence="2">
    <location>
        <begin position="1"/>
        <end position="147"/>
    </location>
</feature>
<dbReference type="Gene3D" id="3.40.630.30">
    <property type="match status" value="1"/>
</dbReference>
<dbReference type="InterPro" id="IPR016181">
    <property type="entry name" value="Acyl_CoA_acyltransferase"/>
</dbReference>
<dbReference type="SUPFAM" id="SSF55729">
    <property type="entry name" value="Acyl-CoA N-acyltransferases (Nat)"/>
    <property type="match status" value="1"/>
</dbReference>
<comment type="caution">
    <text evidence="4">The sequence shown here is derived from an EMBL/GenBank/DDBJ whole genome shotgun (WGS) entry which is preliminary data.</text>
</comment>
<dbReference type="InterPro" id="IPR000182">
    <property type="entry name" value="GNAT_dom"/>
</dbReference>